<keyword evidence="3" id="KW-1185">Reference proteome</keyword>
<evidence type="ECO:0000313" key="2">
    <source>
        <dbReference type="EMBL" id="CAG5134786.1"/>
    </source>
</evidence>
<sequence>MEESEEVEEHAIETPQETATENPQEDAAENAPEDEAENPPDVAGRNPHGGEEKEPADGQAEIVAATGDDSVTEFPTALQGPEQDDDVPFPETLDVQYVGEGEDAEPRNMEDIVDMDGRPPPMAPPPAIFYREDASDVMDASALGSEFMEEQTFRKEHKRAEIKLPPEKKPEKPQRLPPKARATYPYRARVRTDAQIDAAMRKVPPRHDYCGLIYSSLSQRM</sequence>
<evidence type="ECO:0000313" key="3">
    <source>
        <dbReference type="Proteomes" id="UP000678393"/>
    </source>
</evidence>
<dbReference type="Proteomes" id="UP000678393">
    <property type="component" value="Unassembled WGS sequence"/>
</dbReference>
<reference evidence="2" key="1">
    <citation type="submission" date="2021-04" db="EMBL/GenBank/DDBJ databases">
        <authorList>
            <consortium name="Molecular Ecology Group"/>
        </authorList>
    </citation>
    <scope>NUCLEOTIDE SEQUENCE</scope>
</reference>
<feature type="region of interest" description="Disordered" evidence="1">
    <location>
        <begin position="157"/>
        <end position="188"/>
    </location>
</feature>
<dbReference type="AlphaFoldDB" id="A0A8S4A6Z6"/>
<name>A0A8S4A6Z6_9EUPU</name>
<feature type="region of interest" description="Disordered" evidence="1">
    <location>
        <begin position="1"/>
        <end position="127"/>
    </location>
</feature>
<gene>
    <name evidence="2" type="ORF">CUNI_LOCUS20344</name>
</gene>
<dbReference type="EMBL" id="CAJHNH020007579">
    <property type="protein sequence ID" value="CAG5134786.1"/>
    <property type="molecule type" value="Genomic_DNA"/>
</dbReference>
<feature type="compositionally biased region" description="Acidic residues" evidence="1">
    <location>
        <begin position="23"/>
        <end position="38"/>
    </location>
</feature>
<organism evidence="2 3">
    <name type="scientific">Candidula unifasciata</name>
    <dbReference type="NCBI Taxonomy" id="100452"/>
    <lineage>
        <taxon>Eukaryota</taxon>
        <taxon>Metazoa</taxon>
        <taxon>Spiralia</taxon>
        <taxon>Lophotrochozoa</taxon>
        <taxon>Mollusca</taxon>
        <taxon>Gastropoda</taxon>
        <taxon>Heterobranchia</taxon>
        <taxon>Euthyneura</taxon>
        <taxon>Panpulmonata</taxon>
        <taxon>Eupulmonata</taxon>
        <taxon>Stylommatophora</taxon>
        <taxon>Helicina</taxon>
        <taxon>Helicoidea</taxon>
        <taxon>Geomitridae</taxon>
        <taxon>Candidula</taxon>
    </lineage>
</organism>
<feature type="compositionally biased region" description="Basic and acidic residues" evidence="1">
    <location>
        <begin position="157"/>
        <end position="174"/>
    </location>
</feature>
<comment type="caution">
    <text evidence="2">The sequence shown here is derived from an EMBL/GenBank/DDBJ whole genome shotgun (WGS) entry which is preliminary data.</text>
</comment>
<evidence type="ECO:0000256" key="1">
    <source>
        <dbReference type="SAM" id="MobiDB-lite"/>
    </source>
</evidence>
<protein>
    <submittedName>
        <fullName evidence="2">Uncharacterized protein</fullName>
    </submittedName>
</protein>
<accession>A0A8S4A6Z6</accession>
<proteinExistence type="predicted"/>
<feature type="compositionally biased region" description="Pro residues" evidence="1">
    <location>
        <begin position="118"/>
        <end position="127"/>
    </location>
</feature>